<proteinExistence type="predicted"/>
<dbReference type="EMBL" id="AP022595">
    <property type="protein sequence ID" value="BBY57153.1"/>
    <property type="molecule type" value="Genomic_DNA"/>
</dbReference>
<name>A0A7I7SK93_9MYCO</name>
<evidence type="ECO:0000313" key="1">
    <source>
        <dbReference type="EMBL" id="BBY57153.1"/>
    </source>
</evidence>
<dbReference type="AlphaFoldDB" id="A0A7I7SK93"/>
<reference evidence="1 2" key="1">
    <citation type="journal article" date="2019" name="Emerg. Microbes Infect.">
        <title>Comprehensive subspecies identification of 175 nontuberculous mycobacteria species based on 7547 genomic profiles.</title>
        <authorList>
            <person name="Matsumoto Y."/>
            <person name="Kinjo T."/>
            <person name="Motooka D."/>
            <person name="Nabeya D."/>
            <person name="Jung N."/>
            <person name="Uechi K."/>
            <person name="Horii T."/>
            <person name="Iida T."/>
            <person name="Fujita J."/>
            <person name="Nakamura S."/>
        </authorList>
    </citation>
    <scope>NUCLEOTIDE SEQUENCE [LARGE SCALE GENOMIC DNA]</scope>
    <source>
        <strain evidence="1 2">JCM 30395</strain>
    </source>
</reference>
<evidence type="ECO:0000313" key="2">
    <source>
        <dbReference type="Proteomes" id="UP000466445"/>
    </source>
</evidence>
<protein>
    <submittedName>
        <fullName evidence="1">Uncharacterized protein</fullName>
    </submittedName>
</protein>
<gene>
    <name evidence="1" type="ORF">MSAR_02890</name>
</gene>
<keyword evidence="2" id="KW-1185">Reference proteome</keyword>
<organism evidence="1 2">
    <name type="scientific">Mycolicibacterium sarraceniae</name>
    <dbReference type="NCBI Taxonomy" id="1534348"/>
    <lineage>
        <taxon>Bacteria</taxon>
        <taxon>Bacillati</taxon>
        <taxon>Actinomycetota</taxon>
        <taxon>Actinomycetes</taxon>
        <taxon>Mycobacteriales</taxon>
        <taxon>Mycobacteriaceae</taxon>
        <taxon>Mycolicibacterium</taxon>
    </lineage>
</organism>
<dbReference type="RefSeq" id="WP_163694268.1">
    <property type="nucleotide sequence ID" value="NZ_AP022595.1"/>
</dbReference>
<dbReference type="Proteomes" id="UP000466445">
    <property type="component" value="Chromosome"/>
</dbReference>
<accession>A0A7I7SK93</accession>
<sequence>MRRDQHGGAADNIEKIKSALASLKADAESLGMEIDPVAGNPKQFRDLWDKLSQEDKDFLYSRDHSVGNHPGMPFVDRDTHNQQHLGELIGDHSEQYRFDATPLRRACPPGVHGGQDRCDR</sequence>
<dbReference type="KEGG" id="msar:MSAR_02890"/>